<dbReference type="PANTHER" id="PTHR10900">
    <property type="entry name" value="PERIOSTIN-RELATED"/>
    <property type="match status" value="1"/>
</dbReference>
<feature type="domain" description="FAS1" evidence="2">
    <location>
        <begin position="55"/>
        <end position="197"/>
    </location>
</feature>
<proteinExistence type="predicted"/>
<comment type="caution">
    <text evidence="3">The sequence shown here is derived from an EMBL/GenBank/DDBJ whole genome shotgun (WGS) entry which is preliminary data.</text>
</comment>
<dbReference type="InterPro" id="IPR036378">
    <property type="entry name" value="FAS1_dom_sf"/>
</dbReference>
<dbReference type="InterPro" id="IPR000782">
    <property type="entry name" value="FAS1_domain"/>
</dbReference>
<dbReference type="PROSITE" id="PS50213">
    <property type="entry name" value="FAS1"/>
    <property type="match status" value="2"/>
</dbReference>
<keyword evidence="1" id="KW-0472">Membrane</keyword>
<keyword evidence="4" id="KW-1185">Reference proteome</keyword>
<sequence length="500" mass="57184">MIDCIKRTKMKQYLYYFLSEKIIGGCLMPLAFIILFVATGCEKRFSDARYDDTDELQIMDFVDQEAELTTFKELIDYVNRRGLLKTAGAYTLFAPTNQAFDKLFARLSAEGDQVTSIKDKSPEFWLNYFSYHLLDRKINTNVFIPGPLPAPTVLNNKYLIADIRDSYSSVKLNNFVTITQSNIEMTNGYINITDEVLSPPVESIYDVLQKTGKYTIMLGIFEETGLIKYLKDSTITLIIERDEVLLNNNFDKSAIPDLDDWAGYHIIPDSGYFLNQLTNDGRFYPAYKKESLSFRVDDMDNYFMNETFQFNQSLEYGIDRVCSNGIYHSIDTVVEIVEALPSFIRYNLYPPGSPYGAQNVFTESPARIVMNDGTQSYHQNKEGRIVAFDAQQVGDHFYLTIPEVPAGKYNIRLVHRNGTRGKFITIYDEKIIKADIDLAVKDGDWEVWNYYIVNNCGEIDVQNRSDVTITFAFTGFATGKLGNYCCDILMDAIELIPVVN</sequence>
<dbReference type="Pfam" id="PF02469">
    <property type="entry name" value="Fasciclin"/>
    <property type="match status" value="1"/>
</dbReference>
<protein>
    <submittedName>
        <fullName evidence="3">Fasciclin domain-containing protein</fullName>
    </submittedName>
</protein>
<organism evidence="3 4">
    <name type="scientific">Sphingobacterium phlebotomi</name>
    <dbReference type="NCBI Taxonomy" id="2605433"/>
    <lineage>
        <taxon>Bacteria</taxon>
        <taxon>Pseudomonadati</taxon>
        <taxon>Bacteroidota</taxon>
        <taxon>Sphingobacteriia</taxon>
        <taxon>Sphingobacteriales</taxon>
        <taxon>Sphingobacteriaceae</taxon>
        <taxon>Sphingobacterium</taxon>
    </lineage>
</organism>
<dbReference type="Proteomes" id="UP000322362">
    <property type="component" value="Unassembled WGS sequence"/>
</dbReference>
<feature type="domain" description="FAS1" evidence="2">
    <location>
        <begin position="201"/>
        <end position="334"/>
    </location>
</feature>
<evidence type="ECO:0000313" key="3">
    <source>
        <dbReference type="EMBL" id="TYR37321.1"/>
    </source>
</evidence>
<dbReference type="PANTHER" id="PTHR10900:SF77">
    <property type="entry name" value="FI19380P1"/>
    <property type="match status" value="1"/>
</dbReference>
<gene>
    <name evidence="3" type="ORF">FXV77_04745</name>
</gene>
<accession>A0A5D4H886</accession>
<dbReference type="SUPFAM" id="SSF82153">
    <property type="entry name" value="FAS1 domain"/>
    <property type="match status" value="2"/>
</dbReference>
<evidence type="ECO:0000313" key="4">
    <source>
        <dbReference type="Proteomes" id="UP000322362"/>
    </source>
</evidence>
<dbReference type="InterPro" id="IPR050904">
    <property type="entry name" value="Adhesion/Biosynth-related"/>
</dbReference>
<dbReference type="SMART" id="SM00554">
    <property type="entry name" value="FAS1"/>
    <property type="match status" value="1"/>
</dbReference>
<reference evidence="3 4" key="1">
    <citation type="submission" date="2019-08" db="EMBL/GenBank/DDBJ databases">
        <title>Phlebobacter frassis gen. nov. sp. nov., a new member of family Sphingobacteriaceae isolated from sand fly rearing media.</title>
        <authorList>
            <person name="Kakumanu M.L."/>
            <person name="Marayati B.F."/>
            <person name="Wada-Katsumata A."/>
            <person name="Wasserberg G."/>
            <person name="Schal C."/>
            <person name="Apperson C.S."/>
            <person name="Ponnusamy L."/>
        </authorList>
    </citation>
    <scope>NUCLEOTIDE SEQUENCE [LARGE SCALE GENOMIC DNA]</scope>
    <source>
        <strain evidence="3 4">SSI9</strain>
    </source>
</reference>
<dbReference type="AlphaFoldDB" id="A0A5D4H886"/>
<evidence type="ECO:0000259" key="2">
    <source>
        <dbReference type="PROSITE" id="PS50213"/>
    </source>
</evidence>
<dbReference type="Gene3D" id="2.30.180.10">
    <property type="entry name" value="FAS1 domain"/>
    <property type="match status" value="2"/>
</dbReference>
<keyword evidence="1" id="KW-0812">Transmembrane</keyword>
<dbReference type="EMBL" id="VTAV01000002">
    <property type="protein sequence ID" value="TYR37321.1"/>
    <property type="molecule type" value="Genomic_DNA"/>
</dbReference>
<name>A0A5D4H886_9SPHI</name>
<keyword evidence="1" id="KW-1133">Transmembrane helix</keyword>
<evidence type="ECO:0000256" key="1">
    <source>
        <dbReference type="SAM" id="Phobius"/>
    </source>
</evidence>
<feature type="transmembrane region" description="Helical" evidence="1">
    <location>
        <begin position="21"/>
        <end position="40"/>
    </location>
</feature>